<protein>
    <recommendedName>
        <fullName evidence="3">lipoyl(octanoyl) transferase</fullName>
        <ecNumber evidence="3">2.3.1.181</ecNumber>
    </recommendedName>
</protein>
<organism evidence="10">
    <name type="scientific">Tetraselmis sp. GSL018</name>
    <dbReference type="NCBI Taxonomy" id="582737"/>
    <lineage>
        <taxon>Eukaryota</taxon>
        <taxon>Viridiplantae</taxon>
        <taxon>Chlorophyta</taxon>
        <taxon>core chlorophytes</taxon>
        <taxon>Chlorodendrophyceae</taxon>
        <taxon>Chlorodendrales</taxon>
        <taxon>Chlorodendraceae</taxon>
        <taxon>Tetraselmis</taxon>
    </lineage>
</organism>
<dbReference type="NCBIfam" id="NF010925">
    <property type="entry name" value="PRK14345.1"/>
    <property type="match status" value="1"/>
</dbReference>
<dbReference type="InterPro" id="IPR020605">
    <property type="entry name" value="Octanoyltransferase_CS"/>
</dbReference>
<evidence type="ECO:0000259" key="9">
    <source>
        <dbReference type="PROSITE" id="PS51733"/>
    </source>
</evidence>
<feature type="binding site" evidence="7">
    <location>
        <begin position="148"/>
        <end position="150"/>
    </location>
    <ligand>
        <name>substrate</name>
    </ligand>
</feature>
<dbReference type="AlphaFoldDB" id="A0A061S2J0"/>
<keyword evidence="4 10" id="KW-0808">Transferase</keyword>
<evidence type="ECO:0000313" key="11">
    <source>
        <dbReference type="EMBL" id="JAC83511.1"/>
    </source>
</evidence>
<dbReference type="CDD" id="cd16444">
    <property type="entry name" value="LipB"/>
    <property type="match status" value="1"/>
</dbReference>
<dbReference type="GO" id="GO:0033819">
    <property type="term" value="F:lipoyl(octanoyl) transferase activity"/>
    <property type="evidence" value="ECO:0007669"/>
    <property type="project" value="UniProtKB-EC"/>
</dbReference>
<comment type="similarity">
    <text evidence="2">Belongs to the LipB family.</text>
</comment>
<dbReference type="SUPFAM" id="SSF55681">
    <property type="entry name" value="Class II aaRS and biotin synthetases"/>
    <property type="match status" value="1"/>
</dbReference>
<sequence>MSRRLEIVNKTCKLLKYREGLALQELFAEQVKISQSASCHLLLLQHNPVYTLGKRGRQEDFREAQQDVLRQGIDVEAVPRGGEVTFHGPGQLVAYPIVNLRELRVGARAWIERLEQCVVDTAAVFGVTAKGQVPGRTGVWVEERKLAALGVKISHGISSHGLALNVSTDLSFFSKIVPCGLPDKEVTSLEKETGEVIDMQNVVKVFCDVFAAEFGYGNVLKANDRTDKLA</sequence>
<dbReference type="InterPro" id="IPR000544">
    <property type="entry name" value="Octanoyltransferase"/>
</dbReference>
<evidence type="ECO:0000256" key="5">
    <source>
        <dbReference type="ARBA" id="ARBA00023315"/>
    </source>
</evidence>
<feature type="site" description="Lowers pKa of active site Cys" evidence="8">
    <location>
        <position position="145"/>
    </location>
</feature>
<dbReference type="InterPro" id="IPR045864">
    <property type="entry name" value="aa-tRNA-synth_II/BPL/LPL"/>
</dbReference>
<accession>A0A061S2J0</accession>
<reference evidence="10" key="1">
    <citation type="submission" date="2014-05" db="EMBL/GenBank/DDBJ databases">
        <title>The transcriptome of the halophilic microalga Tetraselmis sp. GSL018 isolated from the Great Salt Lake, Utah.</title>
        <authorList>
            <person name="Jinkerson R.E."/>
            <person name="D'Adamo S."/>
            <person name="Posewitz M.C."/>
        </authorList>
    </citation>
    <scope>NUCLEOTIDE SEQUENCE</scope>
    <source>
        <strain evidence="10">GSL018</strain>
    </source>
</reference>
<evidence type="ECO:0000256" key="6">
    <source>
        <dbReference type="PIRSR" id="PIRSR016262-1"/>
    </source>
</evidence>
<evidence type="ECO:0000256" key="1">
    <source>
        <dbReference type="ARBA" id="ARBA00004821"/>
    </source>
</evidence>
<keyword evidence="5" id="KW-0012">Acyltransferase</keyword>
<feature type="domain" description="BPL/LPL catalytic" evidence="9">
    <location>
        <begin position="35"/>
        <end position="218"/>
    </location>
</feature>
<name>A0A061S2J0_9CHLO</name>
<comment type="pathway">
    <text evidence="1">Protein modification; protein lipoylation via endogenous pathway; protein N(6)-(lipoyl)lysine from octanoyl-[acyl-carrier-protein]: step 1/2.</text>
</comment>
<dbReference type="PANTHER" id="PTHR10993">
    <property type="entry name" value="OCTANOYLTRANSFERASE"/>
    <property type="match status" value="1"/>
</dbReference>
<evidence type="ECO:0000256" key="3">
    <source>
        <dbReference type="ARBA" id="ARBA00012334"/>
    </source>
</evidence>
<dbReference type="EC" id="2.3.1.181" evidence="3"/>
<evidence type="ECO:0000256" key="7">
    <source>
        <dbReference type="PIRSR" id="PIRSR016262-2"/>
    </source>
</evidence>
<dbReference type="GO" id="GO:0009249">
    <property type="term" value="P:protein lipoylation"/>
    <property type="evidence" value="ECO:0007669"/>
    <property type="project" value="InterPro"/>
</dbReference>
<dbReference type="UniPathway" id="UPA00538">
    <property type="reaction ID" value="UER00592"/>
</dbReference>
<feature type="binding site" evidence="7">
    <location>
        <begin position="161"/>
        <end position="163"/>
    </location>
    <ligand>
        <name>substrate</name>
    </ligand>
</feature>
<gene>
    <name evidence="10" type="primary">LIPB</name>
    <name evidence="10" type="ORF">TSPGSL018_12821</name>
    <name evidence="11" type="ORF">TSPGSL018_3156</name>
</gene>
<dbReference type="EMBL" id="GBEZ01001461">
    <property type="protein sequence ID" value="JAC83511.1"/>
    <property type="molecule type" value="Transcribed_RNA"/>
</dbReference>
<dbReference type="Pfam" id="PF21948">
    <property type="entry name" value="LplA-B_cat"/>
    <property type="match status" value="1"/>
</dbReference>
<evidence type="ECO:0000256" key="2">
    <source>
        <dbReference type="ARBA" id="ARBA00007907"/>
    </source>
</evidence>
<dbReference type="PANTHER" id="PTHR10993:SF15">
    <property type="entry name" value="OCTANOYLTRANSFERASE LIP2, MITOCHONDRIAL"/>
    <property type="match status" value="1"/>
</dbReference>
<dbReference type="Gene3D" id="3.30.930.10">
    <property type="entry name" value="Bira Bifunctional Protein, Domain 2"/>
    <property type="match status" value="1"/>
</dbReference>
<feature type="binding site" evidence="7">
    <location>
        <begin position="80"/>
        <end position="87"/>
    </location>
    <ligand>
        <name>substrate</name>
    </ligand>
</feature>
<evidence type="ECO:0000256" key="4">
    <source>
        <dbReference type="ARBA" id="ARBA00022679"/>
    </source>
</evidence>
<proteinExistence type="inferred from homology"/>
<dbReference type="HAMAP" id="MF_00013">
    <property type="entry name" value="LipB"/>
    <property type="match status" value="1"/>
</dbReference>
<dbReference type="PROSITE" id="PS51733">
    <property type="entry name" value="BPL_LPL_CATALYTIC"/>
    <property type="match status" value="1"/>
</dbReference>
<dbReference type="EMBL" id="GBEZ01005971">
    <property type="protein sequence ID" value="JAC79392.1"/>
    <property type="molecule type" value="Transcribed_RNA"/>
</dbReference>
<evidence type="ECO:0000256" key="8">
    <source>
        <dbReference type="PIRSR" id="PIRSR016262-3"/>
    </source>
</evidence>
<dbReference type="InterPro" id="IPR004143">
    <property type="entry name" value="BPL_LPL_catalytic"/>
</dbReference>
<dbReference type="PROSITE" id="PS01313">
    <property type="entry name" value="LIPB"/>
    <property type="match status" value="1"/>
</dbReference>
<evidence type="ECO:0000313" key="10">
    <source>
        <dbReference type="EMBL" id="JAC79392.1"/>
    </source>
</evidence>
<feature type="active site" description="Acyl-thioester intermediate" evidence="6">
    <location>
        <position position="179"/>
    </location>
</feature>
<dbReference type="PIRSF" id="PIRSF016262">
    <property type="entry name" value="LPLase"/>
    <property type="match status" value="1"/>
</dbReference>
<dbReference type="NCBIfam" id="TIGR00214">
    <property type="entry name" value="lipB"/>
    <property type="match status" value="1"/>
</dbReference>